<evidence type="ECO:0000313" key="2">
    <source>
        <dbReference type="Proteomes" id="UP001390339"/>
    </source>
</evidence>
<evidence type="ECO:0000313" key="1">
    <source>
        <dbReference type="EMBL" id="KAK8859642.1"/>
    </source>
</evidence>
<proteinExistence type="predicted"/>
<keyword evidence="2" id="KW-1185">Reference proteome</keyword>
<sequence>MSSYRFAQDEDEQWAARCTDARLRRKVQNRLNQRALRNRHAVAERERQMAITSRRMELRVRPVLPKGAAQNSQQPPKEHTEGCHSSLMSLRQLNALQLLSPSLEDYHTRKNFFLAYTIQWPKYNVPGGEFWAASFFHQCLADPLLLDTVVNGIAIYRLSAQYHPEDLQTLWKSQNRVSRGVRKALAAGVVSDVVLNAVRVLGTRITVASSCYIPTRGYFRSVGIEAVGGLELEGLLDFADDHYLVLAQLVEARGGLQMVQLPGITEKISRIDVLRACLRNERPVFDLPLSAVRILESELIPHRLSVSDVDSFYFLDDHFKDILMDLRRCCHLIEAHLACKRSGLPYSLALFGHCRDVVQHRLIGLPHSCGDVEIARLAGLVFTYGVTYPLPRPNILCSSSALLLQALAETVYLPGQSDEFMLWAAMVGALGMGGSEGETNGFIPCLRDIRDRLGITEWEDGKIICSKFVWLGQACDEGATLVWGILEEQKDDVADSMAI</sequence>
<reference evidence="1 2" key="1">
    <citation type="journal article" date="2024" name="IMA Fungus">
        <title>Apiospora arundinis, a panoply of carbohydrate-active enzymes and secondary metabolites.</title>
        <authorList>
            <person name="Sorensen T."/>
            <person name="Petersen C."/>
            <person name="Muurmann A.T."/>
            <person name="Christiansen J.V."/>
            <person name="Brundto M.L."/>
            <person name="Overgaard C.K."/>
            <person name="Boysen A.T."/>
            <person name="Wollenberg R.D."/>
            <person name="Larsen T.O."/>
            <person name="Sorensen J.L."/>
            <person name="Nielsen K.L."/>
            <person name="Sondergaard T.E."/>
        </authorList>
    </citation>
    <scope>NUCLEOTIDE SEQUENCE [LARGE SCALE GENOMIC DNA]</scope>
    <source>
        <strain evidence="1 2">AAU 773</strain>
    </source>
</reference>
<dbReference type="PANTHER" id="PTHR37540">
    <property type="entry name" value="TRANSCRIPTION FACTOR (ACR-2), PUTATIVE-RELATED-RELATED"/>
    <property type="match status" value="1"/>
</dbReference>
<gene>
    <name evidence="1" type="ORF">PGQ11_010376</name>
</gene>
<accession>A0ABR2IA01</accession>
<organism evidence="1 2">
    <name type="scientific">Apiospora arundinis</name>
    <dbReference type="NCBI Taxonomy" id="335852"/>
    <lineage>
        <taxon>Eukaryota</taxon>
        <taxon>Fungi</taxon>
        <taxon>Dikarya</taxon>
        <taxon>Ascomycota</taxon>
        <taxon>Pezizomycotina</taxon>
        <taxon>Sordariomycetes</taxon>
        <taxon>Xylariomycetidae</taxon>
        <taxon>Amphisphaeriales</taxon>
        <taxon>Apiosporaceae</taxon>
        <taxon>Apiospora</taxon>
    </lineage>
</organism>
<dbReference type="EMBL" id="JAPCWZ010000006">
    <property type="protein sequence ID" value="KAK8859642.1"/>
    <property type="molecule type" value="Genomic_DNA"/>
</dbReference>
<evidence type="ECO:0008006" key="3">
    <source>
        <dbReference type="Google" id="ProtNLM"/>
    </source>
</evidence>
<name>A0ABR2IA01_9PEZI</name>
<dbReference type="Proteomes" id="UP001390339">
    <property type="component" value="Unassembled WGS sequence"/>
</dbReference>
<protein>
    <recommendedName>
        <fullName evidence="3">BZIP domain-containing protein</fullName>
    </recommendedName>
</protein>
<comment type="caution">
    <text evidence="1">The sequence shown here is derived from an EMBL/GenBank/DDBJ whole genome shotgun (WGS) entry which is preliminary data.</text>
</comment>
<dbReference type="PANTHER" id="PTHR37540:SF5">
    <property type="entry name" value="TRANSCRIPTION FACTOR DOMAIN-CONTAINING PROTEIN"/>
    <property type="match status" value="1"/>
</dbReference>